<gene>
    <name evidence="1" type="ORF">FJTKL_03953</name>
</gene>
<protein>
    <submittedName>
        <fullName evidence="1">Uncharacterized protein</fullName>
    </submittedName>
</protein>
<dbReference type="EMBL" id="JBAWTH010000016">
    <property type="protein sequence ID" value="KAL2288594.1"/>
    <property type="molecule type" value="Genomic_DNA"/>
</dbReference>
<comment type="caution">
    <text evidence="1">The sequence shown here is derived from an EMBL/GenBank/DDBJ whole genome shotgun (WGS) entry which is preliminary data.</text>
</comment>
<name>A0ABR4F1P2_9PEZI</name>
<reference evidence="1 2" key="1">
    <citation type="submission" date="2024-03" db="EMBL/GenBank/DDBJ databases">
        <title>A high-quality draft genome sequence of Diaporthe vaccinii, a causative agent of upright dieback and viscid rot disease in cranberry plants.</title>
        <authorList>
            <person name="Sarrasin M."/>
            <person name="Lang B.F."/>
            <person name="Burger G."/>
        </authorList>
    </citation>
    <scope>NUCLEOTIDE SEQUENCE [LARGE SCALE GENOMIC DNA]</scope>
    <source>
        <strain evidence="1 2">IS7</strain>
    </source>
</reference>
<evidence type="ECO:0000313" key="1">
    <source>
        <dbReference type="EMBL" id="KAL2288594.1"/>
    </source>
</evidence>
<sequence length="83" mass="8834">MATTPADRDSAVMAAAGNRRPRGLIRRQAVMSPSGKWVVCPGAAVIGPVTTVSWERSEPKCLIVRQAGQTCPIRVSAADYLLL</sequence>
<organism evidence="1 2">
    <name type="scientific">Diaporthe vaccinii</name>
    <dbReference type="NCBI Taxonomy" id="105482"/>
    <lineage>
        <taxon>Eukaryota</taxon>
        <taxon>Fungi</taxon>
        <taxon>Dikarya</taxon>
        <taxon>Ascomycota</taxon>
        <taxon>Pezizomycotina</taxon>
        <taxon>Sordariomycetes</taxon>
        <taxon>Sordariomycetidae</taxon>
        <taxon>Diaporthales</taxon>
        <taxon>Diaporthaceae</taxon>
        <taxon>Diaporthe</taxon>
        <taxon>Diaporthe eres species complex</taxon>
    </lineage>
</organism>
<proteinExistence type="predicted"/>
<evidence type="ECO:0000313" key="2">
    <source>
        <dbReference type="Proteomes" id="UP001600888"/>
    </source>
</evidence>
<dbReference type="Proteomes" id="UP001600888">
    <property type="component" value="Unassembled WGS sequence"/>
</dbReference>
<keyword evidence="2" id="KW-1185">Reference proteome</keyword>
<accession>A0ABR4F1P2</accession>